<dbReference type="Proteomes" id="UP000472320">
    <property type="component" value="Unassembled WGS sequence"/>
</dbReference>
<evidence type="ECO:0000313" key="2">
    <source>
        <dbReference type="EMBL" id="MTW11430.1"/>
    </source>
</evidence>
<feature type="region of interest" description="Disordered" evidence="1">
    <location>
        <begin position="51"/>
        <end position="70"/>
    </location>
</feature>
<dbReference type="AlphaFoldDB" id="A0A6L6QH40"/>
<sequence>MSKRLSPAVDEAGQGRAAQAVTNAAVLPDPYAGLGGTYLVDPQTGLRVPSEETLIHHQNHGKDNNGQEVA</sequence>
<organism evidence="2 3">
    <name type="scientific">Massilia eburnea</name>
    <dbReference type="NCBI Taxonomy" id="1776165"/>
    <lineage>
        <taxon>Bacteria</taxon>
        <taxon>Pseudomonadati</taxon>
        <taxon>Pseudomonadota</taxon>
        <taxon>Betaproteobacteria</taxon>
        <taxon>Burkholderiales</taxon>
        <taxon>Oxalobacteraceae</taxon>
        <taxon>Telluria group</taxon>
        <taxon>Massilia</taxon>
    </lineage>
</organism>
<evidence type="ECO:0000256" key="1">
    <source>
        <dbReference type="SAM" id="MobiDB-lite"/>
    </source>
</evidence>
<evidence type="ECO:0000313" key="3">
    <source>
        <dbReference type="Proteomes" id="UP000472320"/>
    </source>
</evidence>
<reference evidence="2 3" key="1">
    <citation type="submission" date="2019-11" db="EMBL/GenBank/DDBJ databases">
        <title>Type strains purchased from KCTC, JCM and DSMZ.</title>
        <authorList>
            <person name="Lu H."/>
        </authorList>
    </citation>
    <scope>NUCLEOTIDE SEQUENCE [LARGE SCALE GENOMIC DNA]</scope>
    <source>
        <strain evidence="2 3">JCM 31587</strain>
    </source>
</reference>
<dbReference type="RefSeq" id="WP_155454389.1">
    <property type="nucleotide sequence ID" value="NZ_WNKX01000008.1"/>
</dbReference>
<dbReference type="EMBL" id="WNKX01000008">
    <property type="protein sequence ID" value="MTW11430.1"/>
    <property type="molecule type" value="Genomic_DNA"/>
</dbReference>
<proteinExistence type="predicted"/>
<gene>
    <name evidence="2" type="ORF">GM658_12565</name>
</gene>
<comment type="caution">
    <text evidence="2">The sequence shown here is derived from an EMBL/GenBank/DDBJ whole genome shotgun (WGS) entry which is preliminary data.</text>
</comment>
<protein>
    <submittedName>
        <fullName evidence="2">Uncharacterized protein</fullName>
    </submittedName>
</protein>
<accession>A0A6L6QH40</accession>
<keyword evidence="3" id="KW-1185">Reference proteome</keyword>
<name>A0A6L6QH40_9BURK</name>